<reference evidence="11 12" key="1">
    <citation type="journal article" date="2015" name="Microbiome">
        <title>Genomic resolution of linkages in carbon, nitrogen, and sulfur cycling among widespread estuary sediment bacteria.</title>
        <authorList>
            <person name="Baker B.J."/>
            <person name="Lazar C.S."/>
            <person name="Teske A.P."/>
            <person name="Dick G.J."/>
        </authorList>
    </citation>
    <scope>NUCLEOTIDE SEQUENCE [LARGE SCALE GENOMIC DNA]</scope>
    <source>
        <strain evidence="11">DG_54_3</strain>
    </source>
</reference>
<comment type="pathway">
    <text evidence="2 7">Metabolic intermediate biosynthesis; chorismate biosynthesis; chorismate from D-erythrose 4-phosphate and phosphoenolpyruvate: step 3/7.</text>
</comment>
<dbReference type="PIRSF" id="PIRSF001399">
    <property type="entry name" value="DHquinase_II"/>
    <property type="match status" value="1"/>
</dbReference>
<dbReference type="NCBIfam" id="NF003805">
    <property type="entry name" value="PRK05395.1-2"/>
    <property type="match status" value="1"/>
</dbReference>
<dbReference type="GO" id="GO:0019631">
    <property type="term" value="P:quinate catabolic process"/>
    <property type="evidence" value="ECO:0007669"/>
    <property type="project" value="TreeGrafter"/>
</dbReference>
<feature type="binding site" evidence="7 9">
    <location>
        <position position="80"/>
    </location>
    <ligand>
        <name>substrate</name>
    </ligand>
</feature>
<proteinExistence type="inferred from homology"/>
<protein>
    <recommendedName>
        <fullName evidence="5 7">3-dehydroquinate dehydratase</fullName>
        <shortName evidence="7">3-dehydroquinase</shortName>
        <ecNumber evidence="5 7">4.2.1.10</ecNumber>
    </recommendedName>
    <alternativeName>
        <fullName evidence="7">Type II DHQase</fullName>
    </alternativeName>
</protein>
<feature type="binding site" evidence="7 9">
    <location>
        <position position="111"/>
    </location>
    <ligand>
        <name>substrate</name>
    </ligand>
</feature>
<evidence type="ECO:0000256" key="8">
    <source>
        <dbReference type="PIRSR" id="PIRSR001399-1"/>
    </source>
</evidence>
<dbReference type="Proteomes" id="UP000051861">
    <property type="component" value="Unassembled WGS sequence"/>
</dbReference>
<dbReference type="GO" id="GO:0008652">
    <property type="term" value="P:amino acid biosynthetic process"/>
    <property type="evidence" value="ECO:0007669"/>
    <property type="project" value="UniProtKB-KW"/>
</dbReference>
<evidence type="ECO:0000256" key="7">
    <source>
        <dbReference type="HAMAP-Rule" id="MF_00169"/>
    </source>
</evidence>
<dbReference type="PATRIC" id="fig|1703775.3.peg.618"/>
<comment type="similarity">
    <text evidence="3 7">Belongs to the type-II 3-dehydroquinase family.</text>
</comment>
<evidence type="ECO:0000256" key="3">
    <source>
        <dbReference type="ARBA" id="ARBA00011037"/>
    </source>
</evidence>
<dbReference type="Pfam" id="PF01220">
    <property type="entry name" value="DHquinase_II"/>
    <property type="match status" value="1"/>
</dbReference>
<dbReference type="NCBIfam" id="NF003806">
    <property type="entry name" value="PRK05395.1-3"/>
    <property type="match status" value="1"/>
</dbReference>
<dbReference type="GO" id="GO:0003855">
    <property type="term" value="F:3-dehydroquinate dehydratase activity"/>
    <property type="evidence" value="ECO:0007669"/>
    <property type="project" value="UniProtKB-UniRule"/>
</dbReference>
<comment type="subunit">
    <text evidence="4 7">Homododecamer.</text>
</comment>
<accession>A0A0S7Y512</accession>
<feature type="binding site" evidence="7 9">
    <location>
        <position position="74"/>
    </location>
    <ligand>
        <name>substrate</name>
    </ligand>
</feature>
<dbReference type="HAMAP" id="MF_00169">
    <property type="entry name" value="AroQ"/>
    <property type="match status" value="1"/>
</dbReference>
<dbReference type="EC" id="4.2.1.10" evidence="5 7"/>
<dbReference type="InterPro" id="IPR018509">
    <property type="entry name" value="DHquinase_II_CS"/>
</dbReference>
<feature type="active site" description="Proton acceptor" evidence="7 8">
    <location>
        <position position="23"/>
    </location>
</feature>
<evidence type="ECO:0000313" key="12">
    <source>
        <dbReference type="Proteomes" id="UP000051861"/>
    </source>
</evidence>
<dbReference type="InterPro" id="IPR001874">
    <property type="entry name" value="DHquinase_II"/>
</dbReference>
<dbReference type="Gene3D" id="3.40.50.9100">
    <property type="entry name" value="Dehydroquinase, class II"/>
    <property type="match status" value="1"/>
</dbReference>
<evidence type="ECO:0000256" key="4">
    <source>
        <dbReference type="ARBA" id="ARBA00011193"/>
    </source>
</evidence>
<keyword evidence="7" id="KW-0057">Aromatic amino acid biosynthesis</keyword>
<dbReference type="CDD" id="cd00466">
    <property type="entry name" value="DHQase_II"/>
    <property type="match status" value="1"/>
</dbReference>
<evidence type="ECO:0000256" key="9">
    <source>
        <dbReference type="PIRSR" id="PIRSR001399-2"/>
    </source>
</evidence>
<comment type="function">
    <text evidence="7">Catalyzes a trans-dehydration via an enolate intermediate.</text>
</comment>
<evidence type="ECO:0000313" key="11">
    <source>
        <dbReference type="EMBL" id="KPJ69567.1"/>
    </source>
</evidence>
<dbReference type="SUPFAM" id="SSF52304">
    <property type="entry name" value="Type II 3-dehydroquinate dehydratase"/>
    <property type="match status" value="1"/>
</dbReference>
<evidence type="ECO:0000256" key="2">
    <source>
        <dbReference type="ARBA" id="ARBA00004902"/>
    </source>
</evidence>
<dbReference type="NCBIfam" id="NF003807">
    <property type="entry name" value="PRK05395.1-4"/>
    <property type="match status" value="1"/>
</dbReference>
<organism evidence="11 12">
    <name type="scientific">candidate division WOR-1 bacterium DG_54_3</name>
    <dbReference type="NCBI Taxonomy" id="1703775"/>
    <lineage>
        <taxon>Bacteria</taxon>
        <taxon>Bacillati</taxon>
        <taxon>Saganbacteria</taxon>
    </lineage>
</organism>
<dbReference type="NCBIfam" id="TIGR01088">
    <property type="entry name" value="aroQ"/>
    <property type="match status" value="1"/>
</dbReference>
<feature type="site" description="Transition state stabilizer" evidence="7 10">
    <location>
        <position position="18"/>
    </location>
</feature>
<sequence length="148" mass="16050">MAKILVIHGPNLALLGEREVAVYGRFTLEEINQAMEELAKSEGAELEIIQLDGEGEIVEKIGKAKKKFQAIIINPGAYTHYSVAIRDAISAVGIPTIEVHLSNIYAREEFRHKSVIAPVAVGQISGFGIHSYLLGLQAAMGLLKKKAT</sequence>
<evidence type="ECO:0000256" key="10">
    <source>
        <dbReference type="PIRSR" id="PIRSR001399-3"/>
    </source>
</evidence>
<feature type="binding site" evidence="7 9">
    <location>
        <begin position="101"/>
        <end position="102"/>
    </location>
    <ligand>
        <name>substrate</name>
    </ligand>
</feature>
<comment type="catalytic activity">
    <reaction evidence="1 7">
        <text>3-dehydroquinate = 3-dehydroshikimate + H2O</text>
        <dbReference type="Rhea" id="RHEA:21096"/>
        <dbReference type="ChEBI" id="CHEBI:15377"/>
        <dbReference type="ChEBI" id="CHEBI:16630"/>
        <dbReference type="ChEBI" id="CHEBI:32364"/>
        <dbReference type="EC" id="4.2.1.10"/>
    </reaction>
</comment>
<dbReference type="GO" id="GO:0009073">
    <property type="term" value="P:aromatic amino acid family biosynthetic process"/>
    <property type="evidence" value="ECO:0007669"/>
    <property type="project" value="UniProtKB-KW"/>
</dbReference>
<name>A0A0S7Y512_UNCSA</name>
<gene>
    <name evidence="7" type="primary">aroQ</name>
    <name evidence="11" type="ORF">AMJ44_03360</name>
</gene>
<dbReference type="GO" id="GO:0009423">
    <property type="term" value="P:chorismate biosynthetic process"/>
    <property type="evidence" value="ECO:0007669"/>
    <property type="project" value="UniProtKB-UniRule"/>
</dbReference>
<dbReference type="InterPro" id="IPR036441">
    <property type="entry name" value="DHquinase_II_sf"/>
</dbReference>
<keyword evidence="6 7" id="KW-0456">Lyase</keyword>
<comment type="caution">
    <text evidence="11">The sequence shown here is derived from an EMBL/GenBank/DDBJ whole genome shotgun (WGS) entry which is preliminary data.</text>
</comment>
<feature type="binding site" evidence="7 9">
    <location>
        <position position="87"/>
    </location>
    <ligand>
        <name>substrate</name>
    </ligand>
</feature>
<dbReference type="PANTHER" id="PTHR21272">
    <property type="entry name" value="CATABOLIC 3-DEHYDROQUINASE"/>
    <property type="match status" value="1"/>
</dbReference>
<evidence type="ECO:0000256" key="1">
    <source>
        <dbReference type="ARBA" id="ARBA00001864"/>
    </source>
</evidence>
<evidence type="ECO:0000256" key="5">
    <source>
        <dbReference type="ARBA" id="ARBA00012060"/>
    </source>
</evidence>
<dbReference type="AlphaFoldDB" id="A0A0S7Y512"/>
<dbReference type="UniPathway" id="UPA00053">
    <property type="reaction ID" value="UER00086"/>
</dbReference>
<feature type="active site" description="Proton donor" evidence="7 8">
    <location>
        <position position="100"/>
    </location>
</feature>
<dbReference type="PANTHER" id="PTHR21272:SF3">
    <property type="entry name" value="CATABOLIC 3-DEHYDROQUINASE"/>
    <property type="match status" value="1"/>
</dbReference>
<evidence type="ECO:0000256" key="6">
    <source>
        <dbReference type="ARBA" id="ARBA00023239"/>
    </source>
</evidence>
<keyword evidence="7" id="KW-0028">Amino-acid biosynthesis</keyword>
<dbReference type="EMBL" id="LIZX01000021">
    <property type="protein sequence ID" value="KPJ69567.1"/>
    <property type="molecule type" value="Genomic_DNA"/>
</dbReference>
<dbReference type="PROSITE" id="PS01029">
    <property type="entry name" value="DEHYDROQUINASE_II"/>
    <property type="match status" value="1"/>
</dbReference>